<dbReference type="InterPro" id="IPR015927">
    <property type="entry name" value="Peptidase_S24_S26A/B/C"/>
</dbReference>
<dbReference type="EMBL" id="FO082820">
    <property type="protein sequence ID" value="CCF19100.1"/>
    <property type="molecule type" value="Genomic_DNA"/>
</dbReference>
<dbReference type="InterPro" id="IPR036286">
    <property type="entry name" value="LexA/Signal_pep-like_sf"/>
</dbReference>
<dbReference type="Pfam" id="PF00717">
    <property type="entry name" value="Peptidase_S24"/>
    <property type="match status" value="1"/>
</dbReference>
<organism evidence="2 3">
    <name type="scientific">Pseudorhizobium banfieldiae</name>
    <dbReference type="NCBI Taxonomy" id="1125847"/>
    <lineage>
        <taxon>Bacteria</taxon>
        <taxon>Pseudomonadati</taxon>
        <taxon>Pseudomonadota</taxon>
        <taxon>Alphaproteobacteria</taxon>
        <taxon>Hyphomicrobiales</taxon>
        <taxon>Rhizobiaceae</taxon>
        <taxon>Rhizobium/Agrobacterium group</taxon>
        <taxon>Pseudorhizobium</taxon>
    </lineage>
</organism>
<evidence type="ECO:0000313" key="3">
    <source>
        <dbReference type="Proteomes" id="UP000010792"/>
    </source>
</evidence>
<dbReference type="Proteomes" id="UP000010792">
    <property type="component" value="Chromosome"/>
</dbReference>
<dbReference type="CDD" id="cd06529">
    <property type="entry name" value="S24_LexA-like"/>
    <property type="match status" value="1"/>
</dbReference>
<reference evidence="2 3" key="1">
    <citation type="journal article" date="2013" name="Genome Biol. Evol.">
        <title>Life in an arsenic-containing gold mine: genome and physiology of the autotrophic arsenite-oxidizing bacterium rhizobium sp. NT-26.</title>
        <authorList>
            <person name="Andres J."/>
            <person name="Arsene-Ploetze F."/>
            <person name="Barbe V."/>
            <person name="Brochier-Armanet C."/>
            <person name="Cleiss-Arnold J."/>
            <person name="Coppee J.Y."/>
            <person name="Dillies M.A."/>
            <person name="Geist"/>
            <person name="L"/>
            <person name="Joublin A."/>
            <person name="Koechler S."/>
            <person name="Lassalle F."/>
            <person name="Marchal M."/>
            <person name="Medigue C."/>
            <person name="Muller D."/>
            <person name="Nesme X."/>
            <person name="Plewniak F."/>
            <person name="Proux C."/>
            <person name="Ramirez-Bahena M.H."/>
            <person name="Schenowitz C."/>
            <person name="Sismeiro O."/>
            <person name="Vallenet D."/>
            <person name="Santini J.M."/>
            <person name="Bertin P.N."/>
        </authorList>
    </citation>
    <scope>NUCLEOTIDE SEQUENCE [LARGE SCALE GENOMIC DNA]</scope>
    <source>
        <strain evidence="2 3">NT-26</strain>
    </source>
</reference>
<evidence type="ECO:0000259" key="1">
    <source>
        <dbReference type="Pfam" id="PF00717"/>
    </source>
</evidence>
<proteinExistence type="predicted"/>
<name>L0NDF8_9HYPH</name>
<protein>
    <recommendedName>
        <fullName evidence="1">Peptidase S24/S26A/S26B/S26C domain-containing protein</fullName>
    </recommendedName>
</protein>
<dbReference type="AlphaFoldDB" id="L0NDF8"/>
<evidence type="ECO:0000313" key="2">
    <source>
        <dbReference type="EMBL" id="CCF19100.1"/>
    </source>
</evidence>
<dbReference type="KEGG" id="rht:NT26_1376"/>
<dbReference type="SUPFAM" id="SSF51306">
    <property type="entry name" value="LexA/Signal peptidase"/>
    <property type="match status" value="1"/>
</dbReference>
<accession>L0NDF8</accession>
<sequence>MSSAGKKAFLASLDVFELEEFWEMPDVFIKDRLRIGEQRARVLEVLGDSMYDPNNPTAPGSMYPGDRAIVDLDDVLPTPPGVFAVHDGIGVVIRIVETIPHSKPPKLRLSSRNPRYATHECETHEAGIVGRIKAKVSMLV</sequence>
<keyword evidence="3" id="KW-1185">Reference proteome</keyword>
<dbReference type="InterPro" id="IPR039418">
    <property type="entry name" value="LexA-like"/>
</dbReference>
<gene>
    <name evidence="2" type="ORF">NT26_1376</name>
</gene>
<feature type="domain" description="Peptidase S24/S26A/S26B/S26C" evidence="1">
    <location>
        <begin position="35"/>
        <end position="132"/>
    </location>
</feature>
<dbReference type="Gene3D" id="2.10.109.10">
    <property type="entry name" value="Umud Fragment, subunit A"/>
    <property type="match status" value="1"/>
</dbReference>